<keyword evidence="5" id="KW-0448">Lipopolysaccharide biosynthesis</keyword>
<evidence type="ECO:0000256" key="7">
    <source>
        <dbReference type="ARBA" id="ARBA00023136"/>
    </source>
</evidence>
<sequence>MSAPKISIIVPVFNERESVAALHRELIEVLTPLKRPFEIIFIDDGSTDGTKTELATLAPARVISFSRNFGKSQALQAGFDAAEGETIFTLDGDLQDDPHEIPAFLRALEHADLVVGWKQHRADPLGKRFFSKIANRVTRLLTGVPIHDMNCCFKAYRKAVAKSLRLYGDMHRYIPAIASGMGFSVTEIPVHHRERKFGKSKYGLWRLFAGFFDFFTLIFLRRFTHRPMHFFGLLGMIAGGIGFIILCYLTWIKLFSGALIGNRPLLTLGVFLIIVGFQSFSLGLIGELIIRQAPAERRSYIIKSDISK</sequence>
<evidence type="ECO:0000256" key="1">
    <source>
        <dbReference type="ARBA" id="ARBA00022475"/>
    </source>
</evidence>
<reference evidence="10 11" key="1">
    <citation type="journal article" date="2016" name="Nat. Commun.">
        <title>Thousands of microbial genomes shed light on interconnected biogeochemical processes in an aquifer system.</title>
        <authorList>
            <person name="Anantharaman K."/>
            <person name="Brown C.T."/>
            <person name="Hug L.A."/>
            <person name="Sharon I."/>
            <person name="Castelle C.J."/>
            <person name="Probst A.J."/>
            <person name="Thomas B.C."/>
            <person name="Singh A."/>
            <person name="Wilkins M.J."/>
            <person name="Karaoz U."/>
            <person name="Brodie E.L."/>
            <person name="Williams K.H."/>
            <person name="Hubbard S.S."/>
            <person name="Banfield J.F."/>
        </authorList>
    </citation>
    <scope>NUCLEOTIDE SEQUENCE [LARGE SCALE GENOMIC DNA]</scope>
</reference>
<evidence type="ECO:0000256" key="4">
    <source>
        <dbReference type="ARBA" id="ARBA00022692"/>
    </source>
</evidence>
<comment type="caution">
    <text evidence="10">The sequence shown here is derived from an EMBL/GenBank/DDBJ whole genome shotgun (WGS) entry which is preliminary data.</text>
</comment>
<dbReference type="InterPro" id="IPR029044">
    <property type="entry name" value="Nucleotide-diphossugar_trans"/>
</dbReference>
<keyword evidence="2" id="KW-0328">Glycosyltransferase</keyword>
<dbReference type="CDD" id="cd04187">
    <property type="entry name" value="DPM1_like_bac"/>
    <property type="match status" value="1"/>
</dbReference>
<keyword evidence="4 8" id="KW-0812">Transmembrane</keyword>
<evidence type="ECO:0000259" key="9">
    <source>
        <dbReference type="Pfam" id="PF00535"/>
    </source>
</evidence>
<dbReference type="GO" id="GO:0016757">
    <property type="term" value="F:glycosyltransferase activity"/>
    <property type="evidence" value="ECO:0007669"/>
    <property type="project" value="UniProtKB-KW"/>
</dbReference>
<accession>A0A1F6EE43</accession>
<protein>
    <recommendedName>
        <fullName evidence="9">Glycosyltransferase 2-like domain-containing protein</fullName>
    </recommendedName>
</protein>
<keyword evidence="6 8" id="KW-1133">Transmembrane helix</keyword>
<feature type="transmembrane region" description="Helical" evidence="8">
    <location>
        <begin position="232"/>
        <end position="252"/>
    </location>
</feature>
<dbReference type="InterPro" id="IPR050256">
    <property type="entry name" value="Glycosyltransferase_2"/>
</dbReference>
<dbReference type="Pfam" id="PF00535">
    <property type="entry name" value="Glycos_transf_2"/>
    <property type="match status" value="1"/>
</dbReference>
<evidence type="ECO:0000256" key="3">
    <source>
        <dbReference type="ARBA" id="ARBA00022679"/>
    </source>
</evidence>
<keyword evidence="3" id="KW-0808">Transferase</keyword>
<evidence type="ECO:0000256" key="2">
    <source>
        <dbReference type="ARBA" id="ARBA00022676"/>
    </source>
</evidence>
<dbReference type="EMBL" id="MFLV01000005">
    <property type="protein sequence ID" value="OGG71931.1"/>
    <property type="molecule type" value="Genomic_DNA"/>
</dbReference>
<proteinExistence type="predicted"/>
<name>A0A1F6EE43_9BACT</name>
<evidence type="ECO:0000256" key="6">
    <source>
        <dbReference type="ARBA" id="ARBA00022989"/>
    </source>
</evidence>
<dbReference type="PANTHER" id="PTHR48090:SF3">
    <property type="entry name" value="UNDECAPRENYL-PHOSPHATE 4-DEOXY-4-FORMAMIDO-L-ARABINOSE TRANSFERASE"/>
    <property type="match status" value="1"/>
</dbReference>
<evidence type="ECO:0000256" key="5">
    <source>
        <dbReference type="ARBA" id="ARBA00022985"/>
    </source>
</evidence>
<dbReference type="GO" id="GO:0009103">
    <property type="term" value="P:lipopolysaccharide biosynthetic process"/>
    <property type="evidence" value="ECO:0007669"/>
    <property type="project" value="UniProtKB-KW"/>
</dbReference>
<gene>
    <name evidence="10" type="ORF">A3A35_02445</name>
</gene>
<dbReference type="PANTHER" id="PTHR48090">
    <property type="entry name" value="UNDECAPRENYL-PHOSPHATE 4-DEOXY-4-FORMAMIDO-L-ARABINOSE TRANSFERASE-RELATED"/>
    <property type="match status" value="1"/>
</dbReference>
<evidence type="ECO:0000313" key="10">
    <source>
        <dbReference type="EMBL" id="OGG71931.1"/>
    </source>
</evidence>
<dbReference type="GO" id="GO:0005886">
    <property type="term" value="C:plasma membrane"/>
    <property type="evidence" value="ECO:0007669"/>
    <property type="project" value="TreeGrafter"/>
</dbReference>
<dbReference type="STRING" id="1798508.A3A35_02445"/>
<keyword evidence="7 8" id="KW-0472">Membrane</keyword>
<keyword evidence="1" id="KW-1003">Cell membrane</keyword>
<dbReference type="AlphaFoldDB" id="A0A1F6EE43"/>
<feature type="domain" description="Glycosyltransferase 2-like" evidence="9">
    <location>
        <begin position="7"/>
        <end position="163"/>
    </location>
</feature>
<dbReference type="Proteomes" id="UP000179115">
    <property type="component" value="Unassembled WGS sequence"/>
</dbReference>
<evidence type="ECO:0000256" key="8">
    <source>
        <dbReference type="SAM" id="Phobius"/>
    </source>
</evidence>
<feature type="transmembrane region" description="Helical" evidence="8">
    <location>
        <begin position="264"/>
        <end position="290"/>
    </location>
</feature>
<dbReference type="SUPFAM" id="SSF53448">
    <property type="entry name" value="Nucleotide-diphospho-sugar transferases"/>
    <property type="match status" value="1"/>
</dbReference>
<feature type="transmembrane region" description="Helical" evidence="8">
    <location>
        <begin position="202"/>
        <end position="220"/>
    </location>
</feature>
<organism evidence="10 11">
    <name type="scientific">Candidatus Kaiserbacteria bacterium RIFCSPLOWO2_01_FULL_51_21</name>
    <dbReference type="NCBI Taxonomy" id="1798508"/>
    <lineage>
        <taxon>Bacteria</taxon>
        <taxon>Candidatus Kaiseribacteriota</taxon>
    </lineage>
</organism>
<dbReference type="Gene3D" id="3.90.550.10">
    <property type="entry name" value="Spore Coat Polysaccharide Biosynthesis Protein SpsA, Chain A"/>
    <property type="match status" value="1"/>
</dbReference>
<dbReference type="InterPro" id="IPR001173">
    <property type="entry name" value="Glyco_trans_2-like"/>
</dbReference>
<evidence type="ECO:0000313" key="11">
    <source>
        <dbReference type="Proteomes" id="UP000179115"/>
    </source>
</evidence>